<sequence length="114" mass="13432">MDNKEFKKDFDEMMDLLEKAKHESKSSKNSALFTSILFYFVALDEEDVNKPYVMKRLLNLMDLDYFFRPGLKFNFDKSQSIEFAKYLTLVDLDIGIIADVLDLTIDEVKKIKKE</sequence>
<gene>
    <name evidence="1" type="ORF">sm9_1924</name>
</gene>
<dbReference type="AlphaFoldDB" id="A0A0U3DUL6"/>
<name>A0A0U3DUL6_9EURY</name>
<dbReference type="PATRIC" id="fig|230361.4.peg.1988"/>
<dbReference type="RefSeq" id="WP_058739909.1">
    <property type="nucleotide sequence ID" value="NZ_CP011266.1"/>
</dbReference>
<reference evidence="1 2" key="1">
    <citation type="submission" date="2015-04" db="EMBL/GenBank/DDBJ databases">
        <title>The complete genome sequence of the rumen methanogen Methanobrevibacter millerae SM9.</title>
        <authorList>
            <person name="Leahy S.C."/>
            <person name="Kelly W.J."/>
            <person name="Pacheco D.M."/>
            <person name="Li D."/>
            <person name="Altermann E."/>
            <person name="Attwood G.T."/>
        </authorList>
    </citation>
    <scope>NUCLEOTIDE SEQUENCE [LARGE SCALE GENOMIC DNA]</scope>
    <source>
        <strain evidence="1 2">SM9</strain>
    </source>
</reference>
<accession>A0A0U3DUL6</accession>
<dbReference type="KEGG" id="mmil:sm9_1924"/>
<evidence type="ECO:0000313" key="2">
    <source>
        <dbReference type="Proteomes" id="UP000067738"/>
    </source>
</evidence>
<organism evidence="1 2">
    <name type="scientific">Methanobrevibacter millerae</name>
    <dbReference type="NCBI Taxonomy" id="230361"/>
    <lineage>
        <taxon>Archaea</taxon>
        <taxon>Methanobacteriati</taxon>
        <taxon>Methanobacteriota</taxon>
        <taxon>Methanomada group</taxon>
        <taxon>Methanobacteria</taxon>
        <taxon>Methanobacteriales</taxon>
        <taxon>Methanobacteriaceae</taxon>
        <taxon>Methanobrevibacter</taxon>
    </lineage>
</organism>
<protein>
    <submittedName>
        <fullName evidence="1">Uncharacterized protein</fullName>
    </submittedName>
</protein>
<evidence type="ECO:0000313" key="1">
    <source>
        <dbReference type="EMBL" id="ALT69690.1"/>
    </source>
</evidence>
<dbReference type="EMBL" id="CP011266">
    <property type="protein sequence ID" value="ALT69690.1"/>
    <property type="molecule type" value="Genomic_DNA"/>
</dbReference>
<proteinExistence type="predicted"/>
<keyword evidence="2" id="KW-1185">Reference proteome</keyword>
<dbReference type="Proteomes" id="UP000067738">
    <property type="component" value="Chromosome"/>
</dbReference>
<dbReference type="GeneID" id="26736878"/>